<evidence type="ECO:0000313" key="1">
    <source>
        <dbReference type="EMBL" id="RKF83929.1"/>
    </source>
</evidence>
<organism evidence="1 2">
    <name type="scientific">Golovinomyces cichoracearum</name>
    <dbReference type="NCBI Taxonomy" id="62708"/>
    <lineage>
        <taxon>Eukaryota</taxon>
        <taxon>Fungi</taxon>
        <taxon>Dikarya</taxon>
        <taxon>Ascomycota</taxon>
        <taxon>Pezizomycotina</taxon>
        <taxon>Leotiomycetes</taxon>
        <taxon>Erysiphales</taxon>
        <taxon>Erysiphaceae</taxon>
        <taxon>Golovinomyces</taxon>
    </lineage>
</organism>
<sequence>MEGLLDSNGTGLSFNPKDESMLDESKVNQFIQYSIKSWKILGYTDDELWLTFREDFEGWAEKYSILNILTDYLRENGVFVTKGPGIKITKSLMEVLKETDMHRWSQEEIEYQQRMLLLKQRYQPMKK</sequence>
<evidence type="ECO:0000313" key="2">
    <source>
        <dbReference type="Proteomes" id="UP000283383"/>
    </source>
</evidence>
<gene>
    <name evidence="1" type="ORF">GcM3_005029</name>
</gene>
<accession>A0A420JAW2</accession>
<name>A0A420JAW2_9PEZI</name>
<comment type="caution">
    <text evidence="1">The sequence shown here is derived from an EMBL/GenBank/DDBJ whole genome shotgun (WGS) entry which is preliminary data.</text>
</comment>
<dbReference type="EMBL" id="MCBQ01000588">
    <property type="protein sequence ID" value="RKF83929.1"/>
    <property type="molecule type" value="Genomic_DNA"/>
</dbReference>
<keyword evidence="2" id="KW-1185">Reference proteome</keyword>
<protein>
    <submittedName>
        <fullName evidence="1">Uncharacterized protein</fullName>
    </submittedName>
</protein>
<dbReference type="Proteomes" id="UP000283383">
    <property type="component" value="Unassembled WGS sequence"/>
</dbReference>
<reference evidence="1 2" key="1">
    <citation type="journal article" date="2018" name="BMC Genomics">
        <title>Comparative genome analyses reveal sequence features reflecting distinct modes of host-adaptation between dicot and monocot powdery mildew.</title>
        <authorList>
            <person name="Wu Y."/>
            <person name="Ma X."/>
            <person name="Pan Z."/>
            <person name="Kale S.D."/>
            <person name="Song Y."/>
            <person name="King H."/>
            <person name="Zhang Q."/>
            <person name="Presley C."/>
            <person name="Deng X."/>
            <person name="Wei C.I."/>
            <person name="Xiao S."/>
        </authorList>
    </citation>
    <scope>NUCLEOTIDE SEQUENCE [LARGE SCALE GENOMIC DNA]</scope>
    <source>
        <strain evidence="1">UMSG3</strain>
    </source>
</reference>
<proteinExistence type="predicted"/>
<dbReference type="AlphaFoldDB" id="A0A420JAW2"/>